<keyword evidence="1" id="KW-0472">Membrane</keyword>
<keyword evidence="1" id="KW-0812">Transmembrane</keyword>
<evidence type="ECO:0000313" key="3">
    <source>
        <dbReference type="Proteomes" id="UP000095085"/>
    </source>
</evidence>
<gene>
    <name evidence="2" type="ORF">HYPBUDRAFT_197379</name>
</gene>
<organism evidence="2 3">
    <name type="scientific">Hyphopichia burtonii NRRL Y-1933</name>
    <dbReference type="NCBI Taxonomy" id="984485"/>
    <lineage>
        <taxon>Eukaryota</taxon>
        <taxon>Fungi</taxon>
        <taxon>Dikarya</taxon>
        <taxon>Ascomycota</taxon>
        <taxon>Saccharomycotina</taxon>
        <taxon>Pichiomycetes</taxon>
        <taxon>Debaryomycetaceae</taxon>
        <taxon>Hyphopichia</taxon>
    </lineage>
</organism>
<dbReference type="RefSeq" id="XP_020076706.1">
    <property type="nucleotide sequence ID" value="XM_020222988.1"/>
</dbReference>
<evidence type="ECO:0000313" key="2">
    <source>
        <dbReference type="EMBL" id="ODV67639.1"/>
    </source>
</evidence>
<dbReference type="Proteomes" id="UP000095085">
    <property type="component" value="Unassembled WGS sequence"/>
</dbReference>
<keyword evidence="1" id="KW-1133">Transmembrane helix</keyword>
<feature type="transmembrane region" description="Helical" evidence="1">
    <location>
        <begin position="21"/>
        <end position="41"/>
    </location>
</feature>
<accession>A0A1E4RK41</accession>
<keyword evidence="3" id="KW-1185">Reference proteome</keyword>
<protein>
    <submittedName>
        <fullName evidence="2">Uncharacterized protein</fullName>
    </submittedName>
</protein>
<dbReference type="EMBL" id="KV454540">
    <property type="protein sequence ID" value="ODV67639.1"/>
    <property type="molecule type" value="Genomic_DNA"/>
</dbReference>
<sequence>MLIMQAYQGRREYQEPLYSGFWCMGFVCDLVYGCIISFLGACICAAHDPDKLVVALPIATYLGGGTNTRTPALQTASNSTVQQVREMTTDDWRKDNWRSCNLCHNRIPCTKVFQSCIEVIIFS</sequence>
<proteinExistence type="predicted"/>
<evidence type="ECO:0000256" key="1">
    <source>
        <dbReference type="SAM" id="Phobius"/>
    </source>
</evidence>
<dbReference type="GeneID" id="30997537"/>
<name>A0A1E4RK41_9ASCO</name>
<reference evidence="3" key="1">
    <citation type="submission" date="2016-05" db="EMBL/GenBank/DDBJ databases">
        <title>Comparative genomics of biotechnologically important yeasts.</title>
        <authorList>
            <consortium name="DOE Joint Genome Institute"/>
            <person name="Riley R."/>
            <person name="Haridas S."/>
            <person name="Wolfe K.H."/>
            <person name="Lopes M.R."/>
            <person name="Hittinger C.T."/>
            <person name="Goker M."/>
            <person name="Salamov A."/>
            <person name="Wisecaver J."/>
            <person name="Long T.M."/>
            <person name="Aerts A.L."/>
            <person name="Barry K."/>
            <person name="Choi C."/>
            <person name="Clum A."/>
            <person name="Coughlan A.Y."/>
            <person name="Deshpande S."/>
            <person name="Douglass A.P."/>
            <person name="Hanson S.J."/>
            <person name="Klenk H.-P."/>
            <person name="Labutti K."/>
            <person name="Lapidus A."/>
            <person name="Lindquist E."/>
            <person name="Lipzen A."/>
            <person name="Meier-Kolthoff J.P."/>
            <person name="Ohm R.A."/>
            <person name="Otillar R.P."/>
            <person name="Pangilinan J."/>
            <person name="Peng Y."/>
            <person name="Rokas A."/>
            <person name="Rosa C.A."/>
            <person name="Scheuner C."/>
            <person name="Sibirny A.A."/>
            <person name="Slot J.C."/>
            <person name="Stielow J.B."/>
            <person name="Sun H."/>
            <person name="Kurtzman C.P."/>
            <person name="Blackwell M."/>
            <person name="Grigoriev I.V."/>
            <person name="Jeffries T.W."/>
        </authorList>
    </citation>
    <scope>NUCLEOTIDE SEQUENCE [LARGE SCALE GENOMIC DNA]</scope>
    <source>
        <strain evidence="3">NRRL Y-1933</strain>
    </source>
</reference>
<dbReference type="AlphaFoldDB" id="A0A1E4RK41"/>